<feature type="compositionally biased region" description="Polar residues" evidence="7">
    <location>
        <begin position="371"/>
        <end position="386"/>
    </location>
</feature>
<dbReference type="InterPro" id="IPR013083">
    <property type="entry name" value="Znf_RING/FYVE/PHD"/>
</dbReference>
<evidence type="ECO:0000313" key="9">
    <source>
        <dbReference type="EMBL" id="KAF4312674.1"/>
    </source>
</evidence>
<dbReference type="PANTHER" id="PTHR13072">
    <property type="entry name" value="DYNACTIN 6"/>
    <property type="match status" value="1"/>
</dbReference>
<accession>A0A8H4J4T7</accession>
<feature type="compositionally biased region" description="Low complexity" evidence="7">
    <location>
        <begin position="632"/>
        <end position="653"/>
    </location>
</feature>
<feature type="compositionally biased region" description="Low complexity" evidence="7">
    <location>
        <begin position="329"/>
        <end position="343"/>
    </location>
</feature>
<organism evidence="9 10">
    <name type="scientific">Botryosphaeria dothidea</name>
    <dbReference type="NCBI Taxonomy" id="55169"/>
    <lineage>
        <taxon>Eukaryota</taxon>
        <taxon>Fungi</taxon>
        <taxon>Dikarya</taxon>
        <taxon>Ascomycota</taxon>
        <taxon>Pezizomycotina</taxon>
        <taxon>Dothideomycetes</taxon>
        <taxon>Dothideomycetes incertae sedis</taxon>
        <taxon>Botryosphaeriales</taxon>
        <taxon>Botryosphaeriaceae</taxon>
        <taxon>Botryosphaeria</taxon>
    </lineage>
</organism>
<dbReference type="AlphaFoldDB" id="A0A8H4J4T7"/>
<dbReference type="GO" id="GO:0070840">
    <property type="term" value="F:dynein complex binding"/>
    <property type="evidence" value="ECO:0007669"/>
    <property type="project" value="TreeGrafter"/>
</dbReference>
<sequence>MPPKRAQTRKSRRRQAAQQQTQQQTQNQVTPAVTATLISQKQSQELAQSLLLGSLSAILCSRDLIGETSFKWIQFDVDADGPWSYDIWKAGAMEVHGDDRTQSMIILQNNGSYKAKAFMEYIENGAFHAIENGYLRAFQLRIFEDPDHPENVLETYTLAFSYHRLVGTDGRVVSGVEVTGPGGKRASLNNLRIGLTEFMQNLVEFLDKLPDLPGMLSLRVGANRETDGVVQKNGISSPNSSIQMSVRQPIRLLDSKKAQRLFSTFLEKRASIIGLISQATTKEDITGLVNLTVDHLRWYDARNDPIPSGLHYPGHLALTTRPNSRKRPSSNPTSSPAAPSKSPRTNGNTIHDKLASEQERVETPATGPETLGTSQDTTNLERQVSKPTVEDTQRVISNGASSQVILVNAKDSAKIKLHQTTVDALNERRLFEAYGSDYEHENNTPDSEKGKEDRITCQCGWHGEEDDNMICCDWCKTWQHCYCYGFRGASDPRVPQQHACYKCLLTGEDNEARQTLQKLKSFALLRRGIQVIEEKGFYDKASFASALGVGDRQTASDTFDMILSNDVLVASPGSKKKGFSQTGRPRYQVVDKEPGRSKMMEKFFDPLFKIKHYYVPGRSEHEEASSGALHLSASRSSTSRTSTSGTGKRASSSLPKAPATIHPSAIVANHAVLTGHHAITIAAGAVIHPNARVTSLHGPVVIGEGCIVYEKATVGIPELEGGQGRGVVLDKNVVVESSAIVQAALVGEGTTIGADVKVGLGSAVGKFCQLAPRTELLAHSDLPDYTVVYSSNLRRLNYSLRTRPAVMELLKRAHEKKLHALTRLIPNNAAKWQ</sequence>
<evidence type="ECO:0000259" key="8">
    <source>
        <dbReference type="PROSITE" id="PS50815"/>
    </source>
</evidence>
<dbReference type="SUPFAM" id="SSF56019">
    <property type="entry name" value="The spindle assembly checkpoint protein mad2"/>
    <property type="match status" value="1"/>
</dbReference>
<dbReference type="PANTHER" id="PTHR13072:SF0">
    <property type="entry name" value="DYNACTIN SUBUNIT 6"/>
    <property type="match status" value="1"/>
</dbReference>
<dbReference type="InterPro" id="IPR011004">
    <property type="entry name" value="Trimer_LpxA-like_sf"/>
</dbReference>
<evidence type="ECO:0000256" key="3">
    <source>
        <dbReference type="ARBA" id="ARBA00016573"/>
    </source>
</evidence>
<evidence type="ECO:0000256" key="1">
    <source>
        <dbReference type="ARBA" id="ARBA00004245"/>
    </source>
</evidence>
<feature type="region of interest" description="Disordered" evidence="7">
    <location>
        <begin position="309"/>
        <end position="392"/>
    </location>
</feature>
<dbReference type="GO" id="GO:0007052">
    <property type="term" value="P:mitotic spindle organization"/>
    <property type="evidence" value="ECO:0007669"/>
    <property type="project" value="TreeGrafter"/>
</dbReference>
<comment type="similarity">
    <text evidence="2">Belongs to the dynactin subunits 5/6 family. Dynactin subunit 6 subfamily.</text>
</comment>
<evidence type="ECO:0000256" key="6">
    <source>
        <dbReference type="ARBA" id="ARBA00034687"/>
    </source>
</evidence>
<dbReference type="EMBL" id="WWBZ02000002">
    <property type="protein sequence ID" value="KAF4312674.1"/>
    <property type="molecule type" value="Genomic_DNA"/>
</dbReference>
<dbReference type="InterPro" id="IPR036570">
    <property type="entry name" value="HORMA_dom_sf"/>
</dbReference>
<dbReference type="OrthoDB" id="2355at2759"/>
<evidence type="ECO:0000256" key="4">
    <source>
        <dbReference type="ARBA" id="ARBA00022490"/>
    </source>
</evidence>
<dbReference type="Pfam" id="PF02301">
    <property type="entry name" value="HORMA"/>
    <property type="match status" value="1"/>
</dbReference>
<keyword evidence="5" id="KW-0206">Cytoskeleton</keyword>
<dbReference type="Gene3D" id="2.160.10.10">
    <property type="entry name" value="Hexapeptide repeat proteins"/>
    <property type="match status" value="1"/>
</dbReference>
<evidence type="ECO:0000313" key="10">
    <source>
        <dbReference type="Proteomes" id="UP000572817"/>
    </source>
</evidence>
<gene>
    <name evidence="9" type="ORF">GTA08_BOTSDO11658</name>
</gene>
<keyword evidence="10" id="KW-1185">Reference proteome</keyword>
<dbReference type="Gene3D" id="3.30.900.10">
    <property type="entry name" value="HORMA domain"/>
    <property type="match status" value="1"/>
</dbReference>
<feature type="compositionally biased region" description="Basic and acidic residues" evidence="7">
    <location>
        <begin position="350"/>
        <end position="362"/>
    </location>
</feature>
<proteinExistence type="inferred from homology"/>
<dbReference type="SUPFAM" id="SSF57903">
    <property type="entry name" value="FYVE/PHD zinc finger"/>
    <property type="match status" value="1"/>
</dbReference>
<dbReference type="InterPro" id="IPR011011">
    <property type="entry name" value="Znf_FYVE_PHD"/>
</dbReference>
<dbReference type="PROSITE" id="PS50815">
    <property type="entry name" value="HORMA"/>
    <property type="match status" value="1"/>
</dbReference>
<dbReference type="InterPro" id="IPR027777">
    <property type="entry name" value="DCTN6"/>
</dbReference>
<dbReference type="InterPro" id="IPR003511">
    <property type="entry name" value="HORMA_dom"/>
</dbReference>
<reference evidence="9" key="1">
    <citation type="submission" date="2020-04" db="EMBL/GenBank/DDBJ databases">
        <title>Genome Assembly and Annotation of Botryosphaeria dothidea sdau 11-99, a Latent Pathogen of Apple Fruit Ring Rot in China.</title>
        <authorList>
            <person name="Yu C."/>
            <person name="Diao Y."/>
            <person name="Lu Q."/>
            <person name="Zhao J."/>
            <person name="Cui S."/>
            <person name="Peng C."/>
            <person name="He B."/>
            <person name="Liu H."/>
        </authorList>
    </citation>
    <scope>NUCLEOTIDE SEQUENCE [LARGE SCALE GENOMIC DNA]</scope>
    <source>
        <strain evidence="9">Sdau11-99</strain>
    </source>
</reference>
<feature type="compositionally biased region" description="Low complexity" evidence="7">
    <location>
        <begin position="16"/>
        <end position="30"/>
    </location>
</feature>
<feature type="region of interest" description="Disordered" evidence="7">
    <location>
        <begin position="624"/>
        <end position="657"/>
    </location>
</feature>
<keyword evidence="4" id="KW-0963">Cytoplasm</keyword>
<evidence type="ECO:0000256" key="2">
    <source>
        <dbReference type="ARBA" id="ARBA00007719"/>
    </source>
</evidence>
<name>A0A8H4J4T7_9PEZI</name>
<dbReference type="Gene3D" id="3.30.40.10">
    <property type="entry name" value="Zinc/RING finger domain, C3HC4 (zinc finger)"/>
    <property type="match status" value="1"/>
</dbReference>
<feature type="region of interest" description="Disordered" evidence="7">
    <location>
        <begin position="1"/>
        <end position="30"/>
    </location>
</feature>
<evidence type="ECO:0000256" key="5">
    <source>
        <dbReference type="ARBA" id="ARBA00023212"/>
    </source>
</evidence>
<evidence type="ECO:0000256" key="7">
    <source>
        <dbReference type="SAM" id="MobiDB-lite"/>
    </source>
</evidence>
<comment type="caution">
    <text evidence="9">The sequence shown here is derived from an EMBL/GenBank/DDBJ whole genome shotgun (WGS) entry which is preliminary data.</text>
</comment>
<comment type="function">
    <text evidence="6">Part of the dynactin complex that activates the molecular motor dynein for ultra-processive transport along microtubules.</text>
</comment>
<feature type="compositionally biased region" description="Basic residues" evidence="7">
    <location>
        <begin position="1"/>
        <end position="15"/>
    </location>
</feature>
<comment type="subcellular location">
    <subcellularLocation>
        <location evidence="1">Cytoplasm</location>
        <location evidence="1">Cytoskeleton</location>
    </subcellularLocation>
</comment>
<feature type="domain" description="HORMA" evidence="8">
    <location>
        <begin position="41"/>
        <end position="266"/>
    </location>
</feature>
<protein>
    <recommendedName>
        <fullName evidence="3">Dynactin subunit 6</fullName>
    </recommendedName>
</protein>
<dbReference type="GO" id="GO:0005869">
    <property type="term" value="C:dynactin complex"/>
    <property type="evidence" value="ECO:0007669"/>
    <property type="project" value="InterPro"/>
</dbReference>
<dbReference type="Proteomes" id="UP000572817">
    <property type="component" value="Unassembled WGS sequence"/>
</dbReference>
<dbReference type="SUPFAM" id="SSF51161">
    <property type="entry name" value="Trimeric LpxA-like enzymes"/>
    <property type="match status" value="1"/>
</dbReference>